<sequence>MTQIVTGVPAASMDFAACASVVDIICSSGCDKNTVLGIDKKGEAVLFTGWKFVLHPQQTLRARSLIATHANTKGLKRLIWLPRIGSPRVRQWMVRDLGGDAPLCMLLLDSHLARPQGGMTTAHPNMRSEPRETLSHRAPFATNTHYAAERLRGSNATQTPSAQAVHDALVAQADVPGPYDRSTTAYIGKPGPVSYTGINSFRHNARRDAPDTGTSNSHPTPADTDSLLREVIQILRGKGISLDEPDHDTIPAGPSRSAPGLTTFRDAPPTLPPGIARSTGGPVDPAGRPRKPPRLFPPPRPNLSSVSRPAHQPSPPTFG</sequence>
<dbReference type="EMBL" id="CABPRZ010000004">
    <property type="protein sequence ID" value="VVD84227.1"/>
    <property type="molecule type" value="Genomic_DNA"/>
</dbReference>
<accession>A0A5E4T8Y1</accession>
<dbReference type="OrthoDB" id="8934138at2"/>
<evidence type="ECO:0000313" key="3">
    <source>
        <dbReference type="Proteomes" id="UP000414233"/>
    </source>
</evidence>
<proteinExistence type="predicted"/>
<name>A0A5E4T8Y1_9BURK</name>
<gene>
    <name evidence="2" type="ORF">PTE30175_01215</name>
</gene>
<dbReference type="RefSeq" id="WP_150696163.1">
    <property type="nucleotide sequence ID" value="NZ_CABPRZ010000004.1"/>
</dbReference>
<feature type="region of interest" description="Disordered" evidence="1">
    <location>
        <begin position="181"/>
        <end position="225"/>
    </location>
</feature>
<evidence type="ECO:0000313" key="2">
    <source>
        <dbReference type="EMBL" id="VVD84227.1"/>
    </source>
</evidence>
<dbReference type="Proteomes" id="UP000414233">
    <property type="component" value="Unassembled WGS sequence"/>
</dbReference>
<keyword evidence="3" id="KW-1185">Reference proteome</keyword>
<reference evidence="2 3" key="1">
    <citation type="submission" date="2019-08" db="EMBL/GenBank/DDBJ databases">
        <authorList>
            <person name="Peeters C."/>
        </authorList>
    </citation>
    <scope>NUCLEOTIDE SEQUENCE [LARGE SCALE GENOMIC DNA]</scope>
    <source>
        <strain evidence="2 3">LMG 30175</strain>
    </source>
</reference>
<feature type="region of interest" description="Disordered" evidence="1">
    <location>
        <begin position="238"/>
        <end position="319"/>
    </location>
</feature>
<organism evidence="2 3">
    <name type="scientific">Pandoraea terrae</name>
    <dbReference type="NCBI Taxonomy" id="1537710"/>
    <lineage>
        <taxon>Bacteria</taxon>
        <taxon>Pseudomonadati</taxon>
        <taxon>Pseudomonadota</taxon>
        <taxon>Betaproteobacteria</taxon>
        <taxon>Burkholderiales</taxon>
        <taxon>Burkholderiaceae</taxon>
        <taxon>Pandoraea</taxon>
    </lineage>
</organism>
<evidence type="ECO:0000256" key="1">
    <source>
        <dbReference type="SAM" id="MobiDB-lite"/>
    </source>
</evidence>
<protein>
    <submittedName>
        <fullName evidence="2">Uncharacterized protein</fullName>
    </submittedName>
</protein>
<dbReference type="AlphaFoldDB" id="A0A5E4T8Y1"/>